<evidence type="ECO:0000256" key="1">
    <source>
        <dbReference type="SAM" id="Phobius"/>
    </source>
</evidence>
<feature type="transmembrane region" description="Helical" evidence="1">
    <location>
        <begin position="61"/>
        <end position="79"/>
    </location>
</feature>
<dbReference type="Pfam" id="PF17343">
    <property type="entry name" value="DUF5373"/>
    <property type="match status" value="1"/>
</dbReference>
<feature type="transmembrane region" description="Helical" evidence="1">
    <location>
        <begin position="86"/>
        <end position="108"/>
    </location>
</feature>
<name>G0MK62_CAEBE</name>
<evidence type="ECO:0000313" key="3">
    <source>
        <dbReference type="Proteomes" id="UP000008068"/>
    </source>
</evidence>
<reference evidence="3" key="1">
    <citation type="submission" date="2011-07" db="EMBL/GenBank/DDBJ databases">
        <authorList>
            <consortium name="Caenorhabditis brenneri Sequencing and Analysis Consortium"/>
            <person name="Wilson R.K."/>
        </authorList>
    </citation>
    <scope>NUCLEOTIDE SEQUENCE [LARGE SCALE GENOMIC DNA]</scope>
    <source>
        <strain evidence="3">PB2801</strain>
    </source>
</reference>
<dbReference type="InterPro" id="IPR035321">
    <property type="entry name" value="DUF5373"/>
</dbReference>
<keyword evidence="3" id="KW-1185">Reference proteome</keyword>
<protein>
    <submittedName>
        <fullName evidence="2">Uncharacterized protein</fullName>
    </submittedName>
</protein>
<dbReference type="Proteomes" id="UP000008068">
    <property type="component" value="Unassembled WGS sequence"/>
</dbReference>
<keyword evidence="1" id="KW-1133">Transmembrane helix</keyword>
<dbReference type="InParanoid" id="G0MK62"/>
<keyword evidence="1" id="KW-0812">Transmembrane</keyword>
<dbReference type="HOGENOM" id="CLU_1429164_0_0_1"/>
<dbReference type="EMBL" id="GL379798">
    <property type="protein sequence ID" value="EGT33650.1"/>
    <property type="molecule type" value="Genomic_DNA"/>
</dbReference>
<feature type="transmembrane region" description="Helical" evidence="1">
    <location>
        <begin position="128"/>
        <end position="156"/>
    </location>
</feature>
<dbReference type="AlphaFoldDB" id="G0MK62"/>
<proteinExistence type="predicted"/>
<sequence length="190" mass="21289">MIIKPKFQDLKQSQAIKEEPKFVAFLDNADKVFVLVLQAVLLGHLIYQYVVDEVYASKEWISSSIAIGFLAIIFIAFLFEKKSIIVAYSYSLALMAAIPIGRIELLAADILKKLFNPDAPVLDGPNAMWNASIIIMWNLIILLALGLYLSVCFAVIDNIDLKKKKKSMTLPHTVQNVILVQPKDKPIQSI</sequence>
<keyword evidence="1" id="KW-0472">Membrane</keyword>
<accession>G0MK62</accession>
<feature type="transmembrane region" description="Helical" evidence="1">
    <location>
        <begin position="32"/>
        <end position="49"/>
    </location>
</feature>
<gene>
    <name evidence="2" type="ORF">CAEBREN_19803</name>
</gene>
<evidence type="ECO:0000313" key="2">
    <source>
        <dbReference type="EMBL" id="EGT33650.1"/>
    </source>
</evidence>
<organism evidence="3">
    <name type="scientific">Caenorhabditis brenneri</name>
    <name type="common">Nematode worm</name>
    <dbReference type="NCBI Taxonomy" id="135651"/>
    <lineage>
        <taxon>Eukaryota</taxon>
        <taxon>Metazoa</taxon>
        <taxon>Ecdysozoa</taxon>
        <taxon>Nematoda</taxon>
        <taxon>Chromadorea</taxon>
        <taxon>Rhabditida</taxon>
        <taxon>Rhabditina</taxon>
        <taxon>Rhabditomorpha</taxon>
        <taxon>Rhabditoidea</taxon>
        <taxon>Rhabditidae</taxon>
        <taxon>Peloderinae</taxon>
        <taxon>Caenorhabditis</taxon>
    </lineage>
</organism>